<dbReference type="PIRSF" id="PIRSF001365">
    <property type="entry name" value="DHDPS"/>
    <property type="match status" value="1"/>
</dbReference>
<dbReference type="PRINTS" id="PR00146">
    <property type="entry name" value="DHPICSNTHASE"/>
</dbReference>
<comment type="caution">
    <text evidence="16">The sequence shown here is derived from an EMBL/GenBank/DDBJ whole genome shotgun (WGS) entry which is preliminary data.</text>
</comment>
<dbReference type="AlphaFoldDB" id="A0A167FLK8"/>
<dbReference type="KEGG" id="pcx:LPB68_20130"/>
<evidence type="ECO:0000256" key="1">
    <source>
        <dbReference type="ARBA" id="ARBA00003294"/>
    </source>
</evidence>
<evidence type="ECO:0000256" key="4">
    <source>
        <dbReference type="ARBA" id="ARBA00012086"/>
    </source>
</evidence>
<evidence type="ECO:0000313" key="16">
    <source>
        <dbReference type="EMBL" id="OAB76687.1"/>
    </source>
</evidence>
<dbReference type="CDD" id="cd00950">
    <property type="entry name" value="DHDPS"/>
    <property type="match status" value="1"/>
</dbReference>
<evidence type="ECO:0000256" key="7">
    <source>
        <dbReference type="ARBA" id="ARBA00022915"/>
    </source>
</evidence>
<dbReference type="HAMAP" id="MF_00418">
    <property type="entry name" value="DapA"/>
    <property type="match status" value="1"/>
</dbReference>
<evidence type="ECO:0000256" key="9">
    <source>
        <dbReference type="ARBA" id="ARBA00023239"/>
    </source>
</evidence>
<keyword evidence="6 12" id="KW-0028">Amino-acid biosynthesis</keyword>
<proteinExistence type="inferred from homology"/>
<dbReference type="NCBIfam" id="TIGR00674">
    <property type="entry name" value="dapA"/>
    <property type="match status" value="1"/>
</dbReference>
<evidence type="ECO:0000256" key="10">
    <source>
        <dbReference type="ARBA" id="ARBA00023270"/>
    </source>
</evidence>
<dbReference type="InterPro" id="IPR013785">
    <property type="entry name" value="Aldolase_TIM"/>
</dbReference>
<evidence type="ECO:0000256" key="14">
    <source>
        <dbReference type="PIRSR" id="PIRSR001365-1"/>
    </source>
</evidence>
<dbReference type="Pfam" id="PF00701">
    <property type="entry name" value="DHDPS"/>
    <property type="match status" value="1"/>
</dbReference>
<feature type="site" description="Part of a proton relay during catalysis" evidence="12">
    <location>
        <position position="109"/>
    </location>
</feature>
<organism evidence="16 17">
    <name type="scientific">Paenibacillus crassostreae</name>
    <dbReference type="NCBI Taxonomy" id="1763538"/>
    <lineage>
        <taxon>Bacteria</taxon>
        <taxon>Bacillati</taxon>
        <taxon>Bacillota</taxon>
        <taxon>Bacilli</taxon>
        <taxon>Bacillales</taxon>
        <taxon>Paenibacillaceae</taxon>
        <taxon>Paenibacillus</taxon>
    </lineage>
</organism>
<comment type="pathway">
    <text evidence="2 12">Amino-acid biosynthesis; L-lysine biosynthesis via DAP pathway; (S)-tetrahydrodipicolinate from L-aspartate: step 3/4.</text>
</comment>
<comment type="subcellular location">
    <subcellularLocation>
        <location evidence="12">Cytoplasm</location>
    </subcellularLocation>
</comment>
<evidence type="ECO:0000256" key="15">
    <source>
        <dbReference type="PIRSR" id="PIRSR001365-2"/>
    </source>
</evidence>
<keyword evidence="10 12" id="KW-0704">Schiff base</keyword>
<dbReference type="SUPFAM" id="SSF51569">
    <property type="entry name" value="Aldolase"/>
    <property type="match status" value="1"/>
</dbReference>
<dbReference type="GO" id="GO:0019877">
    <property type="term" value="P:diaminopimelate biosynthetic process"/>
    <property type="evidence" value="ECO:0007669"/>
    <property type="project" value="UniProtKB-UniRule"/>
</dbReference>
<keyword evidence="5 12" id="KW-0963">Cytoplasm</keyword>
<evidence type="ECO:0000256" key="12">
    <source>
        <dbReference type="HAMAP-Rule" id="MF_00418"/>
    </source>
</evidence>
<dbReference type="EC" id="4.3.3.7" evidence="4 12"/>
<dbReference type="InterPro" id="IPR020624">
    <property type="entry name" value="Schiff_base-form_aldolases_CS"/>
</dbReference>
<reference evidence="16 17" key="1">
    <citation type="submission" date="2016-02" db="EMBL/GenBank/DDBJ databases">
        <title>Paenibacillus sp. LPB0068, isolated from Crassostrea gigas.</title>
        <authorList>
            <person name="Shin S.-K."/>
            <person name="Yi H."/>
        </authorList>
    </citation>
    <scope>NUCLEOTIDE SEQUENCE [LARGE SCALE GENOMIC DNA]</scope>
    <source>
        <strain evidence="16 17">LPB0068</strain>
    </source>
</reference>
<comment type="function">
    <text evidence="1 12">Catalyzes the condensation of (S)-aspartate-beta-semialdehyde [(S)-ASA] and pyruvate to 4-hydroxy-tetrahydrodipicolinate (HTPA).</text>
</comment>
<dbReference type="InterPro" id="IPR002220">
    <property type="entry name" value="DapA-like"/>
</dbReference>
<dbReference type="GO" id="GO:0005829">
    <property type="term" value="C:cytosol"/>
    <property type="evidence" value="ECO:0007669"/>
    <property type="project" value="TreeGrafter"/>
</dbReference>
<feature type="binding site" evidence="12 15">
    <location>
        <position position="204"/>
    </location>
    <ligand>
        <name>pyruvate</name>
        <dbReference type="ChEBI" id="CHEBI:15361"/>
    </ligand>
</feature>
<dbReference type="PANTHER" id="PTHR12128:SF66">
    <property type="entry name" value="4-HYDROXY-2-OXOGLUTARATE ALDOLASE, MITOCHONDRIAL"/>
    <property type="match status" value="1"/>
</dbReference>
<evidence type="ECO:0000256" key="13">
    <source>
        <dbReference type="PIRNR" id="PIRNR001365"/>
    </source>
</evidence>
<gene>
    <name evidence="12" type="primary">dapA</name>
    <name evidence="16" type="ORF">PNBC_04610</name>
</gene>
<protein>
    <recommendedName>
        <fullName evidence="4 12">4-hydroxy-tetrahydrodipicolinate synthase</fullName>
        <shortName evidence="12">HTPA synthase</shortName>
        <ecNumber evidence="4 12">4.3.3.7</ecNumber>
    </recommendedName>
</protein>
<dbReference type="Gene3D" id="3.20.20.70">
    <property type="entry name" value="Aldolase class I"/>
    <property type="match status" value="1"/>
</dbReference>
<evidence type="ECO:0000256" key="3">
    <source>
        <dbReference type="ARBA" id="ARBA00007592"/>
    </source>
</evidence>
<keyword evidence="8 12" id="KW-0457">Lysine biosynthesis</keyword>
<evidence type="ECO:0000256" key="8">
    <source>
        <dbReference type="ARBA" id="ARBA00023154"/>
    </source>
</evidence>
<dbReference type="OrthoDB" id="9782828at2"/>
<dbReference type="STRING" id="1763538.LPB68_20130"/>
<dbReference type="InterPro" id="IPR005263">
    <property type="entry name" value="DapA"/>
</dbReference>
<keyword evidence="7 12" id="KW-0220">Diaminopimelate biosynthesis</keyword>
<comment type="catalytic activity">
    <reaction evidence="11 12">
        <text>L-aspartate 4-semialdehyde + pyruvate = (2S,4S)-4-hydroxy-2,3,4,5-tetrahydrodipicolinate + H2O + H(+)</text>
        <dbReference type="Rhea" id="RHEA:34171"/>
        <dbReference type="ChEBI" id="CHEBI:15361"/>
        <dbReference type="ChEBI" id="CHEBI:15377"/>
        <dbReference type="ChEBI" id="CHEBI:15378"/>
        <dbReference type="ChEBI" id="CHEBI:67139"/>
        <dbReference type="ChEBI" id="CHEBI:537519"/>
        <dbReference type="EC" id="4.3.3.7"/>
    </reaction>
</comment>
<dbReference type="Proteomes" id="UP000077134">
    <property type="component" value="Unassembled WGS sequence"/>
</dbReference>
<comment type="subunit">
    <text evidence="12">Homotetramer; dimer of dimers.</text>
</comment>
<evidence type="ECO:0000313" key="17">
    <source>
        <dbReference type="Proteomes" id="UP000077134"/>
    </source>
</evidence>
<feature type="active site" description="Schiff-base intermediate with substrate" evidence="12 14">
    <location>
        <position position="163"/>
    </location>
</feature>
<keyword evidence="17" id="KW-1185">Reference proteome</keyword>
<dbReference type="PROSITE" id="PS00665">
    <property type="entry name" value="DHDPS_1"/>
    <property type="match status" value="1"/>
</dbReference>
<dbReference type="GO" id="GO:0008840">
    <property type="term" value="F:4-hydroxy-tetrahydrodipicolinate synthase activity"/>
    <property type="evidence" value="ECO:0007669"/>
    <property type="project" value="UniProtKB-UniRule"/>
</dbReference>
<comment type="similarity">
    <text evidence="3 12 13">Belongs to the DapA family.</text>
</comment>
<dbReference type="UniPathway" id="UPA00034">
    <property type="reaction ID" value="UER00017"/>
</dbReference>
<dbReference type="SMART" id="SM01130">
    <property type="entry name" value="DHDPS"/>
    <property type="match status" value="1"/>
</dbReference>
<keyword evidence="9 12" id="KW-0456">Lyase</keyword>
<evidence type="ECO:0000256" key="5">
    <source>
        <dbReference type="ARBA" id="ARBA00022490"/>
    </source>
</evidence>
<evidence type="ECO:0000256" key="6">
    <source>
        <dbReference type="ARBA" id="ARBA00022605"/>
    </source>
</evidence>
<sequence length="293" mass="31993">MEFGRLITAMVTPFDERGQINWDETARLIDYLILDQKSDSLVIGGTTGESPTLSDQEKLELFRFAIDKANNRCKIIAGTGSNNTAHSIYLTQEAEKLGVDGLLLVVPYYNKPSQEGMFRHFEAIAQSTELPIIVYNVPSRTMSSLSVKTTLRLANIPNIVGTKECASLEHVTLVATSAPADFKVYTGDDSVTLPALAVGAYGVISVAAHVVGSSMKDMIDSFNQGDVREATALHQKLFPIFKGLFDCPDPLPNPAAIKYALQLLGHDVGEPRLPIIPPNEDEMKFIKELIAVI</sequence>
<comment type="caution">
    <text evidence="12">Was originally thought to be a dihydrodipicolinate synthase (DHDPS), catalyzing the condensation of (S)-aspartate-beta-semialdehyde [(S)-ASA] and pyruvate to dihydrodipicolinate (DHDP). However, it was shown in E.coli that the product of the enzymatic reaction is not dihydrodipicolinate but in fact (4S)-4-hydroxy-2,3,4,5-tetrahydro-(2S)-dipicolinic acid (HTPA), and that the consecutive dehydration reaction leading to DHDP is not spontaneous but catalyzed by DapB.</text>
</comment>
<feature type="site" description="Part of a proton relay during catalysis" evidence="12">
    <location>
        <position position="46"/>
    </location>
</feature>
<dbReference type="GO" id="GO:0009089">
    <property type="term" value="P:lysine biosynthetic process via diaminopimelate"/>
    <property type="evidence" value="ECO:0007669"/>
    <property type="project" value="UniProtKB-UniRule"/>
</dbReference>
<accession>A0A167FLK8</accession>
<name>A0A167FLK8_9BACL</name>
<dbReference type="PANTHER" id="PTHR12128">
    <property type="entry name" value="DIHYDRODIPICOLINATE SYNTHASE"/>
    <property type="match status" value="1"/>
</dbReference>
<evidence type="ECO:0000256" key="2">
    <source>
        <dbReference type="ARBA" id="ARBA00005120"/>
    </source>
</evidence>
<feature type="binding site" evidence="12 15">
    <location>
        <position position="47"/>
    </location>
    <ligand>
        <name>pyruvate</name>
        <dbReference type="ChEBI" id="CHEBI:15361"/>
    </ligand>
</feature>
<feature type="active site" description="Proton donor/acceptor" evidence="12 14">
    <location>
        <position position="135"/>
    </location>
</feature>
<evidence type="ECO:0000256" key="11">
    <source>
        <dbReference type="ARBA" id="ARBA00047836"/>
    </source>
</evidence>
<dbReference type="RefSeq" id="WP_068655636.1">
    <property type="nucleotide sequence ID" value="NZ_CP017770.1"/>
</dbReference>
<dbReference type="EMBL" id="LSFN01000005">
    <property type="protein sequence ID" value="OAB76687.1"/>
    <property type="molecule type" value="Genomic_DNA"/>
</dbReference>